<name>A0ABR6HSS4_9RHOB</name>
<evidence type="ECO:0000313" key="5">
    <source>
        <dbReference type="EMBL" id="MBB3713580.1"/>
    </source>
</evidence>
<comment type="similarity">
    <text evidence="1">Belongs to the carbohydrate kinase PfkB family.</text>
</comment>
<evidence type="ECO:0000256" key="2">
    <source>
        <dbReference type="ARBA" id="ARBA00022679"/>
    </source>
</evidence>
<dbReference type="InterPro" id="IPR029056">
    <property type="entry name" value="Ribokinase-like"/>
</dbReference>
<accession>A0ABR6HSS4</accession>
<gene>
    <name evidence="5" type="ORF">FHS00_003184</name>
</gene>
<evidence type="ECO:0000256" key="1">
    <source>
        <dbReference type="ARBA" id="ARBA00010688"/>
    </source>
</evidence>
<dbReference type="PANTHER" id="PTHR43085:SF15">
    <property type="entry name" value="2-DEHYDRO-3-DEOXYGLUCONOKINASE"/>
    <property type="match status" value="1"/>
</dbReference>
<protein>
    <submittedName>
        <fullName evidence="5">2-dehydro-3-deoxygluconokinase</fullName>
        <ecNumber evidence="5">2.7.1.45</ecNumber>
    </submittedName>
</protein>
<dbReference type="GO" id="GO:0008673">
    <property type="term" value="F:2-dehydro-3-deoxygluconokinase activity"/>
    <property type="evidence" value="ECO:0007669"/>
    <property type="project" value="UniProtKB-EC"/>
</dbReference>
<reference evidence="5 6" key="1">
    <citation type="submission" date="2020-08" db="EMBL/GenBank/DDBJ databases">
        <title>Genomic Encyclopedia of Type Strains, Phase III (KMG-III): the genomes of soil and plant-associated and newly described type strains.</title>
        <authorList>
            <person name="Whitman W."/>
        </authorList>
    </citation>
    <scope>NUCLEOTIDE SEQUENCE [LARGE SCALE GENOMIC DNA]</scope>
    <source>
        <strain evidence="5 6">CECT 8572</strain>
    </source>
</reference>
<feature type="domain" description="Carbohydrate kinase PfkB" evidence="4">
    <location>
        <begin position="3"/>
        <end position="296"/>
    </location>
</feature>
<keyword evidence="3" id="KW-0418">Kinase</keyword>
<evidence type="ECO:0000256" key="3">
    <source>
        <dbReference type="ARBA" id="ARBA00022777"/>
    </source>
</evidence>
<dbReference type="Pfam" id="PF00294">
    <property type="entry name" value="PfkB"/>
    <property type="match status" value="1"/>
</dbReference>
<dbReference type="InterPro" id="IPR050306">
    <property type="entry name" value="PfkB_Carbo_kinase"/>
</dbReference>
<dbReference type="InterPro" id="IPR011611">
    <property type="entry name" value="PfkB_dom"/>
</dbReference>
<organism evidence="5 6">
    <name type="scientific">Limimaricola variabilis</name>
    <dbReference type="NCBI Taxonomy" id="1492771"/>
    <lineage>
        <taxon>Bacteria</taxon>
        <taxon>Pseudomonadati</taxon>
        <taxon>Pseudomonadota</taxon>
        <taxon>Alphaproteobacteria</taxon>
        <taxon>Rhodobacterales</taxon>
        <taxon>Paracoccaceae</taxon>
        <taxon>Limimaricola</taxon>
    </lineage>
</organism>
<dbReference type="SUPFAM" id="SSF53613">
    <property type="entry name" value="Ribokinase-like"/>
    <property type="match status" value="1"/>
</dbReference>
<dbReference type="RefSeq" id="WP_183475058.1">
    <property type="nucleotide sequence ID" value="NZ_JACIBX010000016.1"/>
</dbReference>
<dbReference type="InterPro" id="IPR002173">
    <property type="entry name" value="Carboh/pur_kinase_PfkB_CS"/>
</dbReference>
<dbReference type="Gene3D" id="3.40.1190.20">
    <property type="match status" value="1"/>
</dbReference>
<dbReference type="Proteomes" id="UP000576152">
    <property type="component" value="Unassembled WGS sequence"/>
</dbReference>
<dbReference type="EC" id="2.7.1.45" evidence="5"/>
<dbReference type="PROSITE" id="PS00584">
    <property type="entry name" value="PFKB_KINASES_2"/>
    <property type="match status" value="1"/>
</dbReference>
<dbReference type="EMBL" id="JACIBX010000016">
    <property type="protein sequence ID" value="MBB3713580.1"/>
    <property type="molecule type" value="Genomic_DNA"/>
</dbReference>
<dbReference type="CDD" id="cd01166">
    <property type="entry name" value="KdgK"/>
    <property type="match status" value="1"/>
</dbReference>
<keyword evidence="6" id="KW-1185">Reference proteome</keyword>
<comment type="caution">
    <text evidence="5">The sequence shown here is derived from an EMBL/GenBank/DDBJ whole genome shotgun (WGS) entry which is preliminary data.</text>
</comment>
<evidence type="ECO:0000259" key="4">
    <source>
        <dbReference type="Pfam" id="PF00294"/>
    </source>
</evidence>
<proteinExistence type="inferred from homology"/>
<dbReference type="PANTHER" id="PTHR43085">
    <property type="entry name" value="HEXOKINASE FAMILY MEMBER"/>
    <property type="match status" value="1"/>
</dbReference>
<sequence length="301" mass="31789">MRLICVGECMVELSPEGPDLLRRGFAGDTFNTAWHARRALGSDWQVGYLSAVGTDPVSTEMLGFMTRAGIDTAYVARHPKCGPGLYMITLKDGERSFTYWRDASAARTLANDPARLDAALSGAQTVFLSGITLAILCPDARDRLFAALERARAAGTWVAFDPNIRPRLWISTDEMRAVVMRFGAIADLCLPSFEDEAGVFGDADLAATAARYREAGAGELVVKNGGGAMLAVASDGAALPFDPGTPDRPVDTTGAGDSFNAGYLAARLQGQGIEAALRAGHALARRVIGHRGALTPEGAEA</sequence>
<keyword evidence="2 5" id="KW-0808">Transferase</keyword>
<evidence type="ECO:0000313" key="6">
    <source>
        <dbReference type="Proteomes" id="UP000576152"/>
    </source>
</evidence>